<protein>
    <submittedName>
        <fullName evidence="1">Uncharacterized protein</fullName>
    </submittedName>
</protein>
<accession>A0A0C2N2C3</accession>
<gene>
    <name evidence="1" type="ORF">RF11_10849</name>
</gene>
<evidence type="ECO:0000313" key="2">
    <source>
        <dbReference type="Proteomes" id="UP000031668"/>
    </source>
</evidence>
<dbReference type="EMBL" id="JWZT01000686">
    <property type="protein sequence ID" value="KII73756.1"/>
    <property type="molecule type" value="Genomic_DNA"/>
</dbReference>
<comment type="caution">
    <text evidence="1">The sequence shown here is derived from an EMBL/GenBank/DDBJ whole genome shotgun (WGS) entry which is preliminary data.</text>
</comment>
<dbReference type="AlphaFoldDB" id="A0A0C2N2C3"/>
<evidence type="ECO:0000313" key="1">
    <source>
        <dbReference type="EMBL" id="KII73756.1"/>
    </source>
</evidence>
<sequence>MVPTLTSSALLHVIIGEKRSRISALKERIFTNHHLLFIIKTKSEPLKVNICTSDIYDRIMGEQKLKFDEKKKISNFLFHLLRSFGNKQLLENYKERVLNLEVY</sequence>
<organism evidence="1 2">
    <name type="scientific">Thelohanellus kitauei</name>
    <name type="common">Myxosporean</name>
    <dbReference type="NCBI Taxonomy" id="669202"/>
    <lineage>
        <taxon>Eukaryota</taxon>
        <taxon>Metazoa</taxon>
        <taxon>Cnidaria</taxon>
        <taxon>Myxozoa</taxon>
        <taxon>Myxosporea</taxon>
        <taxon>Bivalvulida</taxon>
        <taxon>Platysporina</taxon>
        <taxon>Myxobolidae</taxon>
        <taxon>Thelohanellus</taxon>
    </lineage>
</organism>
<dbReference type="Proteomes" id="UP000031668">
    <property type="component" value="Unassembled WGS sequence"/>
</dbReference>
<keyword evidence="2" id="KW-1185">Reference proteome</keyword>
<proteinExistence type="predicted"/>
<name>A0A0C2N2C3_THEKT</name>
<reference evidence="1 2" key="1">
    <citation type="journal article" date="2014" name="Genome Biol. Evol.">
        <title>The genome of the myxosporean Thelohanellus kitauei shows adaptations to nutrient acquisition within its fish host.</title>
        <authorList>
            <person name="Yang Y."/>
            <person name="Xiong J."/>
            <person name="Zhou Z."/>
            <person name="Huo F."/>
            <person name="Miao W."/>
            <person name="Ran C."/>
            <person name="Liu Y."/>
            <person name="Zhang J."/>
            <person name="Feng J."/>
            <person name="Wang M."/>
            <person name="Wang M."/>
            <person name="Wang L."/>
            <person name="Yao B."/>
        </authorList>
    </citation>
    <scope>NUCLEOTIDE SEQUENCE [LARGE SCALE GENOMIC DNA]</scope>
    <source>
        <strain evidence="1">Wuqing</strain>
    </source>
</reference>